<evidence type="ECO:0000256" key="1">
    <source>
        <dbReference type="PROSITE-ProRule" id="PRU00169"/>
    </source>
</evidence>
<keyword evidence="1" id="KW-0597">Phosphoprotein</keyword>
<dbReference type="SMART" id="SM00448">
    <property type="entry name" value="REC"/>
    <property type="match status" value="1"/>
</dbReference>
<name>A0A5E6MLJ4_PSEFL</name>
<dbReference type="KEGG" id="pfx:A7318_06510"/>
<dbReference type="InterPro" id="IPR011006">
    <property type="entry name" value="CheY-like_superfamily"/>
</dbReference>
<dbReference type="EMBL" id="LR700639">
    <property type="protein sequence ID" value="VVM12022.1"/>
    <property type="molecule type" value="Genomic_DNA"/>
</dbReference>
<dbReference type="PROSITE" id="PS50883">
    <property type="entry name" value="EAL"/>
    <property type="match status" value="1"/>
</dbReference>
<dbReference type="PROSITE" id="PS50110">
    <property type="entry name" value="RESPONSE_REGULATORY"/>
    <property type="match status" value="1"/>
</dbReference>
<reference evidence="4" key="1">
    <citation type="submission" date="2019-09" db="EMBL/GenBank/DDBJ databases">
        <authorList>
            <person name="Chandra G."/>
            <person name="Truman W A."/>
        </authorList>
    </citation>
    <scope>NUCLEOTIDE SEQUENCE</scope>
    <source>
        <strain evidence="4">PS683</strain>
    </source>
</reference>
<feature type="domain" description="EAL" evidence="3">
    <location>
        <begin position="142"/>
        <end position="395"/>
    </location>
</feature>
<dbReference type="InterPro" id="IPR050706">
    <property type="entry name" value="Cyclic-di-GMP_PDE-like"/>
</dbReference>
<sequence length="415" mass="46046">MSMSTLRVLVLEDQPVQRRYAVALLAHLGCTRILEASDGCEALQLLEGHGPVDIAFCDICMTGMDGMTFMRRASQRHALKSVVITSSIAPDLRQAISGMATLLGLRVLGQLCKPLYERDVKRLVSKYLDHDPRNPYPLHVADENNEHQVLRALENGELEVFYQPKFDIRTLQVTSVEALARWNHPERGILTPASFIPVLEQHGLLDSLLYRQVDQCLTLRKAALANRLSLTFAVNVNASQFANPQMSTHIALLLKRFDAPGACLSFEMTETGTLDPGSLSLENMVRLRMMGCGLSIDDFGGGYSSLQRLCRLPFNEIKIDAEFVRDLSSEPRSRAAISSVLSLARELNIGVVIEGIETPEQRDILLHLGCETGQGYLLARPMPAHNLLPWLIDRNAATQRSPVMHGMGHSPLPHL</sequence>
<dbReference type="GO" id="GO:0000160">
    <property type="term" value="P:phosphorelay signal transduction system"/>
    <property type="evidence" value="ECO:0007669"/>
    <property type="project" value="InterPro"/>
</dbReference>
<evidence type="ECO:0000259" key="3">
    <source>
        <dbReference type="PROSITE" id="PS50883"/>
    </source>
</evidence>
<gene>
    <name evidence="4" type="primary">rssB_2</name>
    <name evidence="4" type="ORF">PS683_00296</name>
</gene>
<dbReference type="InterPro" id="IPR001789">
    <property type="entry name" value="Sig_transdc_resp-reg_receiver"/>
</dbReference>
<dbReference type="Pfam" id="PF00563">
    <property type="entry name" value="EAL"/>
    <property type="match status" value="1"/>
</dbReference>
<feature type="modified residue" description="4-aspartylphosphate" evidence="1">
    <location>
        <position position="58"/>
    </location>
</feature>
<evidence type="ECO:0000313" key="4">
    <source>
        <dbReference type="EMBL" id="VVM12022.1"/>
    </source>
</evidence>
<dbReference type="InterPro" id="IPR035919">
    <property type="entry name" value="EAL_sf"/>
</dbReference>
<dbReference type="SUPFAM" id="SSF52172">
    <property type="entry name" value="CheY-like"/>
    <property type="match status" value="1"/>
</dbReference>
<dbReference type="InterPro" id="IPR001633">
    <property type="entry name" value="EAL_dom"/>
</dbReference>
<dbReference type="Gene3D" id="3.40.50.2300">
    <property type="match status" value="1"/>
</dbReference>
<dbReference type="SUPFAM" id="SSF141868">
    <property type="entry name" value="EAL domain-like"/>
    <property type="match status" value="1"/>
</dbReference>
<feature type="domain" description="Response regulatory" evidence="2">
    <location>
        <begin position="7"/>
        <end position="128"/>
    </location>
</feature>
<dbReference type="GO" id="GO:0071111">
    <property type="term" value="F:cyclic-guanylate-specific phosphodiesterase activity"/>
    <property type="evidence" value="ECO:0007669"/>
    <property type="project" value="InterPro"/>
</dbReference>
<dbReference type="Gene3D" id="3.20.20.450">
    <property type="entry name" value="EAL domain"/>
    <property type="match status" value="1"/>
</dbReference>
<protein>
    <submittedName>
        <fullName evidence="4">Regulator of RpoS</fullName>
    </submittedName>
</protein>
<accession>A0A5E6MLJ4</accession>
<proteinExistence type="predicted"/>
<dbReference type="SMART" id="SM00052">
    <property type="entry name" value="EAL"/>
    <property type="match status" value="1"/>
</dbReference>
<dbReference type="PANTHER" id="PTHR33121:SF70">
    <property type="entry name" value="SIGNALING PROTEIN YKOW"/>
    <property type="match status" value="1"/>
</dbReference>
<dbReference type="AlphaFoldDB" id="A0A5E6MLJ4"/>
<evidence type="ECO:0000259" key="2">
    <source>
        <dbReference type="PROSITE" id="PS50110"/>
    </source>
</evidence>
<organism evidence="4">
    <name type="scientific">Pseudomonas fluorescens</name>
    <dbReference type="NCBI Taxonomy" id="294"/>
    <lineage>
        <taxon>Bacteria</taxon>
        <taxon>Pseudomonadati</taxon>
        <taxon>Pseudomonadota</taxon>
        <taxon>Gammaproteobacteria</taxon>
        <taxon>Pseudomonadales</taxon>
        <taxon>Pseudomonadaceae</taxon>
        <taxon>Pseudomonas</taxon>
    </lineage>
</organism>
<dbReference type="Pfam" id="PF00072">
    <property type="entry name" value="Response_reg"/>
    <property type="match status" value="1"/>
</dbReference>
<dbReference type="CDD" id="cd01948">
    <property type="entry name" value="EAL"/>
    <property type="match status" value="1"/>
</dbReference>
<dbReference type="PANTHER" id="PTHR33121">
    <property type="entry name" value="CYCLIC DI-GMP PHOSPHODIESTERASE PDEF"/>
    <property type="match status" value="1"/>
</dbReference>